<sequence>MRTTVALATILLACAELTLGAIFSSKSPVKMLSSNDFHRALSEEKTSVVAFVAPWCGHCQKMSPEYERAARSLSPLVPFYAVDCDAEENKPLCGSQGVKGFPTIKSFPKGLKGVPHDYQQERTASAFIEWVKSEVPNRVKVLRGLDAVNEWINSDEVKQPKALLLTDKKQMPLLWRVLGANFYKRVSFAIAKDEDQSIANALMLGKDKTKVVAWKDGGRTVYDGTLNYDSLTPFFDDVATPSQRSRDEL</sequence>
<dbReference type="PANTHER" id="PTHR45815:SF3">
    <property type="entry name" value="PROTEIN DISULFIDE-ISOMERASE A6"/>
    <property type="match status" value="1"/>
</dbReference>
<proteinExistence type="predicted"/>
<evidence type="ECO:0000259" key="2">
    <source>
        <dbReference type="PROSITE" id="PS51352"/>
    </source>
</evidence>
<gene>
    <name evidence="3" type="ORF">CALVIDRAFT_532280</name>
</gene>
<organism evidence="3 4">
    <name type="scientific">Calocera viscosa (strain TUFC12733)</name>
    <dbReference type="NCBI Taxonomy" id="1330018"/>
    <lineage>
        <taxon>Eukaryota</taxon>
        <taxon>Fungi</taxon>
        <taxon>Dikarya</taxon>
        <taxon>Basidiomycota</taxon>
        <taxon>Agaricomycotina</taxon>
        <taxon>Dacrymycetes</taxon>
        <taxon>Dacrymycetales</taxon>
        <taxon>Dacrymycetaceae</taxon>
        <taxon>Calocera</taxon>
    </lineage>
</organism>
<feature type="chain" id="PRO_5007892100" evidence="1">
    <location>
        <begin position="21"/>
        <end position="249"/>
    </location>
</feature>
<dbReference type="AlphaFoldDB" id="A0A167S2E6"/>
<dbReference type="Proteomes" id="UP000076738">
    <property type="component" value="Unassembled WGS sequence"/>
</dbReference>
<keyword evidence="1" id="KW-0732">Signal</keyword>
<evidence type="ECO:0000256" key="1">
    <source>
        <dbReference type="SAM" id="SignalP"/>
    </source>
</evidence>
<name>A0A167S2E6_CALVF</name>
<dbReference type="PRINTS" id="PR00421">
    <property type="entry name" value="THIOREDOXIN"/>
</dbReference>
<keyword evidence="4" id="KW-1185">Reference proteome</keyword>
<accession>A0A167S2E6</accession>
<protein>
    <submittedName>
        <fullName evidence="3">Thioredoxin-like protein</fullName>
    </submittedName>
</protein>
<feature type="domain" description="Thioredoxin" evidence="2">
    <location>
        <begin position="8"/>
        <end position="136"/>
    </location>
</feature>
<evidence type="ECO:0000313" key="3">
    <source>
        <dbReference type="EMBL" id="KZP01518.1"/>
    </source>
</evidence>
<dbReference type="STRING" id="1330018.A0A167S2E6"/>
<reference evidence="3 4" key="1">
    <citation type="journal article" date="2016" name="Mol. Biol. Evol.">
        <title>Comparative Genomics of Early-Diverging Mushroom-Forming Fungi Provides Insights into the Origins of Lignocellulose Decay Capabilities.</title>
        <authorList>
            <person name="Nagy L.G."/>
            <person name="Riley R."/>
            <person name="Tritt A."/>
            <person name="Adam C."/>
            <person name="Daum C."/>
            <person name="Floudas D."/>
            <person name="Sun H."/>
            <person name="Yadav J.S."/>
            <person name="Pangilinan J."/>
            <person name="Larsson K.H."/>
            <person name="Matsuura K."/>
            <person name="Barry K."/>
            <person name="Labutti K."/>
            <person name="Kuo R."/>
            <person name="Ohm R.A."/>
            <person name="Bhattacharya S.S."/>
            <person name="Shirouzu T."/>
            <person name="Yoshinaga Y."/>
            <person name="Martin F.M."/>
            <person name="Grigoriev I.V."/>
            <person name="Hibbett D.S."/>
        </authorList>
    </citation>
    <scope>NUCLEOTIDE SEQUENCE [LARGE SCALE GENOMIC DNA]</scope>
    <source>
        <strain evidence="3 4">TUFC12733</strain>
    </source>
</reference>
<feature type="signal peptide" evidence="1">
    <location>
        <begin position="1"/>
        <end position="20"/>
    </location>
</feature>
<dbReference type="Pfam" id="PF00085">
    <property type="entry name" value="Thioredoxin"/>
    <property type="match status" value="1"/>
</dbReference>
<dbReference type="EMBL" id="KV417266">
    <property type="protein sequence ID" value="KZP01518.1"/>
    <property type="molecule type" value="Genomic_DNA"/>
</dbReference>
<dbReference type="InterPro" id="IPR013766">
    <property type="entry name" value="Thioredoxin_domain"/>
</dbReference>
<evidence type="ECO:0000313" key="4">
    <source>
        <dbReference type="Proteomes" id="UP000076738"/>
    </source>
</evidence>
<dbReference type="GO" id="GO:0015035">
    <property type="term" value="F:protein-disulfide reductase activity"/>
    <property type="evidence" value="ECO:0007669"/>
    <property type="project" value="TreeGrafter"/>
</dbReference>
<dbReference type="Gene3D" id="3.40.30.10">
    <property type="entry name" value="Glutaredoxin"/>
    <property type="match status" value="2"/>
</dbReference>
<dbReference type="PROSITE" id="PS51352">
    <property type="entry name" value="THIOREDOXIN_2"/>
    <property type="match status" value="1"/>
</dbReference>
<dbReference type="GO" id="GO:0005788">
    <property type="term" value="C:endoplasmic reticulum lumen"/>
    <property type="evidence" value="ECO:0007669"/>
    <property type="project" value="TreeGrafter"/>
</dbReference>
<dbReference type="GO" id="GO:0034976">
    <property type="term" value="P:response to endoplasmic reticulum stress"/>
    <property type="evidence" value="ECO:0007669"/>
    <property type="project" value="TreeGrafter"/>
</dbReference>
<dbReference type="OrthoDB" id="427280at2759"/>
<dbReference type="SUPFAM" id="SSF52833">
    <property type="entry name" value="Thioredoxin-like"/>
    <property type="match status" value="1"/>
</dbReference>
<dbReference type="InterPro" id="IPR036249">
    <property type="entry name" value="Thioredoxin-like_sf"/>
</dbReference>
<dbReference type="PANTHER" id="PTHR45815">
    <property type="entry name" value="PROTEIN DISULFIDE-ISOMERASE A6"/>
    <property type="match status" value="1"/>
</dbReference>